<feature type="domain" description="Winged helix-turn-helix" evidence="1">
    <location>
        <begin position="20"/>
        <end position="86"/>
    </location>
</feature>
<sequence length="94" mass="10529">MGITHTLPFSNVADTAAEAQRMRLLYALRDGPVTTIEARTLLNIFQPAARVKELRDRGFQIITERIRVTDESGRKHSGVARYVLLSECSQEEAA</sequence>
<evidence type="ECO:0000259" key="1">
    <source>
        <dbReference type="Pfam" id="PF14090"/>
    </source>
</evidence>
<dbReference type="AlphaFoldDB" id="A0A5C1DJ16"/>
<dbReference type="EMBL" id="CP043473">
    <property type="protein sequence ID" value="QEL56602.1"/>
    <property type="molecule type" value="Genomic_DNA"/>
</dbReference>
<reference evidence="2 3" key="1">
    <citation type="submission" date="2019-08" db="EMBL/GenBank/DDBJ databases">
        <title>Chromobacterium paludis, a novel bacterium isolated from a Maryland marsh pond.</title>
        <authorList>
            <person name="Blackburn M.B."/>
            <person name="Gundersen-Rindal D.E."/>
        </authorList>
    </citation>
    <scope>NUCLEOTIDE SEQUENCE [LARGE SCALE GENOMIC DNA]</scope>
    <source>
        <strain evidence="3">IIBBL 257-1</strain>
    </source>
</reference>
<evidence type="ECO:0000313" key="3">
    <source>
        <dbReference type="Proteomes" id="UP000322079"/>
    </source>
</evidence>
<gene>
    <name evidence="2" type="ORF">FYK34_14025</name>
</gene>
<name>A0A5C1DJ16_9NEIS</name>
<keyword evidence="3" id="KW-1185">Reference proteome</keyword>
<accession>A0A5C1DJ16</accession>
<evidence type="ECO:0000313" key="2">
    <source>
        <dbReference type="EMBL" id="QEL56602.1"/>
    </source>
</evidence>
<dbReference type="Proteomes" id="UP000322079">
    <property type="component" value="Chromosome"/>
</dbReference>
<dbReference type="InterPro" id="IPR055245">
    <property type="entry name" value="HTH_proteobacteria"/>
</dbReference>
<organism evidence="2 3">
    <name type="scientific">Chromobacterium paludis</name>
    <dbReference type="NCBI Taxonomy" id="2605945"/>
    <lineage>
        <taxon>Bacteria</taxon>
        <taxon>Pseudomonadati</taxon>
        <taxon>Pseudomonadota</taxon>
        <taxon>Betaproteobacteria</taxon>
        <taxon>Neisseriales</taxon>
        <taxon>Chromobacteriaceae</taxon>
        <taxon>Chromobacterium</taxon>
    </lineage>
</organism>
<protein>
    <recommendedName>
        <fullName evidence="1">Winged helix-turn-helix domain-containing protein</fullName>
    </recommendedName>
</protein>
<dbReference type="RefSeq" id="WP_149297411.1">
    <property type="nucleotide sequence ID" value="NZ_CP043473.1"/>
</dbReference>
<dbReference type="Pfam" id="PF14090">
    <property type="entry name" value="HTH_39"/>
    <property type="match status" value="1"/>
</dbReference>
<proteinExistence type="predicted"/>
<dbReference type="KEGG" id="chrm:FYK34_14025"/>